<reference evidence="1" key="2">
    <citation type="submission" date="2020-09" db="EMBL/GenBank/DDBJ databases">
        <authorList>
            <person name="Sun Q."/>
            <person name="Kim S."/>
        </authorList>
    </citation>
    <scope>NUCLEOTIDE SEQUENCE</scope>
    <source>
        <strain evidence="1">KCTC 12710</strain>
    </source>
</reference>
<reference evidence="1" key="1">
    <citation type="journal article" date="2014" name="Int. J. Syst. Evol. Microbiol.">
        <title>Complete genome sequence of Corynebacterium casei LMG S-19264T (=DSM 44701T), isolated from a smear-ripened cheese.</title>
        <authorList>
            <consortium name="US DOE Joint Genome Institute (JGI-PGF)"/>
            <person name="Walter F."/>
            <person name="Albersmeier A."/>
            <person name="Kalinowski J."/>
            <person name="Ruckert C."/>
        </authorList>
    </citation>
    <scope>NUCLEOTIDE SEQUENCE</scope>
    <source>
        <strain evidence="1">KCTC 12710</strain>
    </source>
</reference>
<dbReference type="EMBL" id="BMWZ01000007">
    <property type="protein sequence ID" value="GGZ89372.1"/>
    <property type="molecule type" value="Genomic_DNA"/>
</dbReference>
<dbReference type="Gene3D" id="3.30.530.20">
    <property type="match status" value="1"/>
</dbReference>
<dbReference type="SUPFAM" id="SSF55961">
    <property type="entry name" value="Bet v1-like"/>
    <property type="match status" value="1"/>
</dbReference>
<accession>A0A918VDT3</accession>
<evidence type="ECO:0000313" key="2">
    <source>
        <dbReference type="Proteomes" id="UP000636004"/>
    </source>
</evidence>
<protein>
    <recommendedName>
        <fullName evidence="3">DUF2652 domain-containing protein</fullName>
    </recommendedName>
</protein>
<dbReference type="InterPro" id="IPR020503">
    <property type="entry name" value="Uncharacterised_Rv2561"/>
</dbReference>
<dbReference type="InterPro" id="IPR023393">
    <property type="entry name" value="START-like_dom_sf"/>
</dbReference>
<organism evidence="1 2">
    <name type="scientific">Algibacter mikhailovii</name>
    <dbReference type="NCBI Taxonomy" id="425498"/>
    <lineage>
        <taxon>Bacteria</taxon>
        <taxon>Pseudomonadati</taxon>
        <taxon>Bacteroidota</taxon>
        <taxon>Flavobacteriia</taxon>
        <taxon>Flavobacteriales</taxon>
        <taxon>Flavobacteriaceae</taxon>
        <taxon>Algibacter</taxon>
    </lineage>
</organism>
<evidence type="ECO:0000313" key="1">
    <source>
        <dbReference type="EMBL" id="GGZ89372.1"/>
    </source>
</evidence>
<evidence type="ECO:0008006" key="3">
    <source>
        <dbReference type="Google" id="ProtNLM"/>
    </source>
</evidence>
<dbReference type="RefSeq" id="WP_189362062.1">
    <property type="nucleotide sequence ID" value="NZ_BMWZ01000007.1"/>
</dbReference>
<sequence length="357" mass="41062">MTKNALLFIPDISGFTEFVQHTAISHSKHIVSELLEILIDCNPLGLELAEIEGDALFLYKIVEKVEVTALEDQIKAMYLAFHKHLKRYELQRICNCGACTSAYNLKLKFVAHYGEIEFISVQDSKKPFGANVIKVHRLLKNDVPLDEYALLTDAIMPLHEEGENNMVGRYDFGNISFKYKPLQHFKKELPEIEPIPENIPKHKLYDQTETIKMSANDLYEVISNFDYRLLWTKGVDKLEYEKNKVNRAGEKHKCLFNKNADITQTTVTKSVKKNQLVYGESTTNAPFSKLFNNYFVLEETEEGYTKMNIQVFADFKPLGILFKPLMKRTLKRAISENIKELVLLIDSGFSPNSVDSY</sequence>
<gene>
    <name evidence="1" type="ORF">GCM10007028_29540</name>
</gene>
<name>A0A918VDT3_9FLAO</name>
<dbReference type="Pfam" id="PF10851">
    <property type="entry name" value="DUF2652"/>
    <property type="match status" value="1"/>
</dbReference>
<keyword evidence="2" id="KW-1185">Reference proteome</keyword>
<proteinExistence type="predicted"/>
<comment type="caution">
    <text evidence="1">The sequence shown here is derived from an EMBL/GenBank/DDBJ whole genome shotgun (WGS) entry which is preliminary data.</text>
</comment>
<dbReference type="AlphaFoldDB" id="A0A918VDT3"/>
<dbReference type="Proteomes" id="UP000636004">
    <property type="component" value="Unassembled WGS sequence"/>
</dbReference>